<dbReference type="Proteomes" id="UP000503312">
    <property type="component" value="Chromosome"/>
</dbReference>
<keyword evidence="3" id="KW-0804">Transcription</keyword>
<dbReference type="KEGG" id="ptrp:DCO17_06680"/>
<dbReference type="InterPro" id="IPR010982">
    <property type="entry name" value="Lambda_DNA-bd_dom_sf"/>
</dbReference>
<dbReference type="PANTHER" id="PTHR30146">
    <property type="entry name" value="LACI-RELATED TRANSCRIPTIONAL REPRESSOR"/>
    <property type="match status" value="1"/>
</dbReference>
<dbReference type="RefSeq" id="WP_173955982.1">
    <property type="nucleotide sequence ID" value="NZ_CP028942.1"/>
</dbReference>
<dbReference type="Gene3D" id="1.10.260.40">
    <property type="entry name" value="lambda repressor-like DNA-binding domains"/>
    <property type="match status" value="1"/>
</dbReference>
<dbReference type="InterPro" id="IPR000843">
    <property type="entry name" value="HTH_LacI"/>
</dbReference>
<sequence length="342" mass="36533">MSDSETSKRTRRGSGAITLHDVARLAGVSPITASRAINKPEQVSPELLKRVEDAVARTGYVPNRMAGGLASSRSKLIAAVVPSTVISVFNETIEALNNTLFDSGYQLMLGQSDYSSEREELLLDSVIGRRPDGIFLAGVMQPGKGRTRLMASGIPVVETWDLTPTPIDMLIGFSHKDIGLAVANYLIQKGKKHLAVIRAGDERADRRTVAYQEAIAQAGLPPPFVVNVGGERSIHSGRAAMAKILADAPKTDAVFCSSDLLALGALTEARHQNIEVPNQMAVMGFGDVPFVADMLPALTTVRINGGKIGQLAAQYLMDRAEGKTVSEPIVDVGFSIIERDTA</sequence>
<evidence type="ECO:0000256" key="1">
    <source>
        <dbReference type="ARBA" id="ARBA00023015"/>
    </source>
</evidence>
<dbReference type="EMBL" id="CP028942">
    <property type="protein sequence ID" value="QKM64941.1"/>
    <property type="molecule type" value="Genomic_DNA"/>
</dbReference>
<reference evidence="5 6" key="1">
    <citation type="submission" date="2018-04" db="EMBL/GenBank/DDBJ databases">
        <title>Polynucleobacter sp. UH21B genome.</title>
        <authorList>
            <person name="Hahn M.W."/>
        </authorList>
    </citation>
    <scope>NUCLEOTIDE SEQUENCE [LARGE SCALE GENOMIC DNA]</scope>
    <source>
        <strain evidence="5 6">MWH-UH21B</strain>
    </source>
</reference>
<evidence type="ECO:0000313" key="6">
    <source>
        <dbReference type="Proteomes" id="UP000503312"/>
    </source>
</evidence>
<dbReference type="PANTHER" id="PTHR30146:SF33">
    <property type="entry name" value="TRANSCRIPTIONAL REGULATOR"/>
    <property type="match status" value="1"/>
</dbReference>
<dbReference type="PROSITE" id="PS50932">
    <property type="entry name" value="HTH_LACI_2"/>
    <property type="match status" value="1"/>
</dbReference>
<dbReference type="Pfam" id="PF13377">
    <property type="entry name" value="Peripla_BP_3"/>
    <property type="match status" value="1"/>
</dbReference>
<dbReference type="PROSITE" id="PS00356">
    <property type="entry name" value="HTH_LACI_1"/>
    <property type="match status" value="1"/>
</dbReference>
<gene>
    <name evidence="5" type="ORF">DCO17_06680</name>
</gene>
<evidence type="ECO:0000256" key="3">
    <source>
        <dbReference type="ARBA" id="ARBA00023163"/>
    </source>
</evidence>
<dbReference type="GO" id="GO:0000976">
    <property type="term" value="F:transcription cis-regulatory region binding"/>
    <property type="evidence" value="ECO:0007669"/>
    <property type="project" value="TreeGrafter"/>
</dbReference>
<organism evidence="5 6">
    <name type="scientific">Polynucleobacter tropicus</name>
    <dbReference type="NCBI Taxonomy" id="1743174"/>
    <lineage>
        <taxon>Bacteria</taxon>
        <taxon>Pseudomonadati</taxon>
        <taxon>Pseudomonadota</taxon>
        <taxon>Betaproteobacteria</taxon>
        <taxon>Burkholderiales</taxon>
        <taxon>Burkholderiaceae</taxon>
        <taxon>Polynucleobacter</taxon>
    </lineage>
</organism>
<dbReference type="InterPro" id="IPR028082">
    <property type="entry name" value="Peripla_BP_I"/>
</dbReference>
<name>A0A6M9PXD7_9BURK</name>
<proteinExistence type="predicted"/>
<dbReference type="SUPFAM" id="SSF47413">
    <property type="entry name" value="lambda repressor-like DNA-binding domains"/>
    <property type="match status" value="1"/>
</dbReference>
<evidence type="ECO:0000256" key="2">
    <source>
        <dbReference type="ARBA" id="ARBA00023125"/>
    </source>
</evidence>
<dbReference type="Pfam" id="PF00356">
    <property type="entry name" value="LacI"/>
    <property type="match status" value="1"/>
</dbReference>
<dbReference type="SUPFAM" id="SSF53822">
    <property type="entry name" value="Periplasmic binding protein-like I"/>
    <property type="match status" value="1"/>
</dbReference>
<protein>
    <submittedName>
        <fullName evidence="5">GntR family transcriptional regulator</fullName>
    </submittedName>
</protein>
<keyword evidence="2" id="KW-0238">DNA-binding</keyword>
<keyword evidence="6" id="KW-1185">Reference proteome</keyword>
<dbReference type="GO" id="GO:0003700">
    <property type="term" value="F:DNA-binding transcription factor activity"/>
    <property type="evidence" value="ECO:0007669"/>
    <property type="project" value="TreeGrafter"/>
</dbReference>
<dbReference type="SMART" id="SM00354">
    <property type="entry name" value="HTH_LACI"/>
    <property type="match status" value="1"/>
</dbReference>
<dbReference type="Gene3D" id="3.40.50.2300">
    <property type="match status" value="2"/>
</dbReference>
<feature type="domain" description="HTH lacI-type" evidence="4">
    <location>
        <begin position="17"/>
        <end position="71"/>
    </location>
</feature>
<dbReference type="CDD" id="cd01575">
    <property type="entry name" value="PBP1_GntR"/>
    <property type="match status" value="1"/>
</dbReference>
<dbReference type="InterPro" id="IPR046335">
    <property type="entry name" value="LacI/GalR-like_sensor"/>
</dbReference>
<evidence type="ECO:0000259" key="4">
    <source>
        <dbReference type="PROSITE" id="PS50932"/>
    </source>
</evidence>
<accession>A0A6M9PXD7</accession>
<dbReference type="CDD" id="cd01392">
    <property type="entry name" value="HTH_LacI"/>
    <property type="match status" value="1"/>
</dbReference>
<keyword evidence="1" id="KW-0805">Transcription regulation</keyword>
<evidence type="ECO:0000313" key="5">
    <source>
        <dbReference type="EMBL" id="QKM64941.1"/>
    </source>
</evidence>
<dbReference type="AlphaFoldDB" id="A0A6M9PXD7"/>